<dbReference type="SUPFAM" id="SSF53187">
    <property type="entry name" value="Zn-dependent exopeptidases"/>
    <property type="match status" value="1"/>
</dbReference>
<organism evidence="1 2">
    <name type="scientific">Pendulispora rubella</name>
    <dbReference type="NCBI Taxonomy" id="2741070"/>
    <lineage>
        <taxon>Bacteria</taxon>
        <taxon>Pseudomonadati</taxon>
        <taxon>Myxococcota</taxon>
        <taxon>Myxococcia</taxon>
        <taxon>Myxococcales</taxon>
        <taxon>Sorangiineae</taxon>
        <taxon>Pendulisporaceae</taxon>
        <taxon>Pendulispora</taxon>
    </lineage>
</organism>
<dbReference type="Proteomes" id="UP001374803">
    <property type="component" value="Chromosome"/>
</dbReference>
<keyword evidence="2" id="KW-1185">Reference proteome</keyword>
<dbReference type="RefSeq" id="WP_394836120.1">
    <property type="nucleotide sequence ID" value="NZ_CP089929.1"/>
</dbReference>
<dbReference type="EMBL" id="CP089983">
    <property type="protein sequence ID" value="WXB06472.1"/>
    <property type="molecule type" value="Genomic_DNA"/>
</dbReference>
<protein>
    <submittedName>
        <fullName evidence="1">Uncharacterized protein</fullName>
    </submittedName>
</protein>
<gene>
    <name evidence="1" type="ORF">LVJ94_04340</name>
</gene>
<accession>A0ABZ2L6A2</accession>
<proteinExistence type="predicted"/>
<reference evidence="1" key="1">
    <citation type="submission" date="2021-12" db="EMBL/GenBank/DDBJ databases">
        <title>Discovery of the Pendulisporaceae a myxobacterial family with distinct sporulation behavior and unique specialized metabolism.</title>
        <authorList>
            <person name="Garcia R."/>
            <person name="Popoff A."/>
            <person name="Bader C.D."/>
            <person name="Loehr J."/>
            <person name="Walesch S."/>
            <person name="Walt C."/>
            <person name="Boldt J."/>
            <person name="Bunk B."/>
            <person name="Haeckl F.J.F.P.J."/>
            <person name="Gunesch A.P."/>
            <person name="Birkelbach J."/>
            <person name="Nuebel U."/>
            <person name="Pietschmann T."/>
            <person name="Bach T."/>
            <person name="Mueller R."/>
        </authorList>
    </citation>
    <scope>NUCLEOTIDE SEQUENCE</scope>
    <source>
        <strain evidence="1">MSr11367</strain>
    </source>
</reference>
<name>A0ABZ2L6A2_9BACT</name>
<sequence>MNTDDALIDEALAESFPASDPPCWTATHGGMPASAYRGLAPEREIQSWIDADVLALSRDDDVPAALEHVASVLRRAHRAMTHYPHGIEGIRDIEAILPGTELAQDPVVIGAHIKDVACVAVLLSLARILEPRHFARTVRLLTFVTADTDPEEHSDVAHLARVVPGLLATVARIAGAPVHDHVSA</sequence>
<evidence type="ECO:0000313" key="2">
    <source>
        <dbReference type="Proteomes" id="UP001374803"/>
    </source>
</evidence>
<evidence type="ECO:0000313" key="1">
    <source>
        <dbReference type="EMBL" id="WXB06472.1"/>
    </source>
</evidence>